<protein>
    <submittedName>
        <fullName evidence="4">Uncharacterized protein</fullName>
    </submittedName>
</protein>
<evidence type="ECO:0000256" key="1">
    <source>
        <dbReference type="ARBA" id="ARBA00022679"/>
    </source>
</evidence>
<evidence type="ECO:0000313" key="5">
    <source>
        <dbReference type="Proteomes" id="UP000006352"/>
    </source>
</evidence>
<dbReference type="GO" id="GO:0016740">
    <property type="term" value="F:transferase activity"/>
    <property type="evidence" value="ECO:0007669"/>
    <property type="project" value="UniProtKB-KW"/>
</dbReference>
<accession>J4GNX2</accession>
<keyword evidence="2" id="KW-0949">S-adenosyl-L-methionine</keyword>
<dbReference type="Proteomes" id="UP000006352">
    <property type="component" value="Unassembled WGS sequence"/>
</dbReference>
<dbReference type="PANTHER" id="PTHR35897:SF1">
    <property type="entry name" value="METHYLTRANSFERASE AUSD"/>
    <property type="match status" value="1"/>
</dbReference>
<feature type="compositionally biased region" description="Polar residues" evidence="3">
    <location>
        <begin position="135"/>
        <end position="160"/>
    </location>
</feature>
<dbReference type="OrthoDB" id="2094832at2759"/>
<dbReference type="InParanoid" id="J4GNX2"/>
<dbReference type="GeneID" id="24096931"/>
<organism evidence="4 5">
    <name type="scientific">Fibroporia radiculosa</name>
    <dbReference type="NCBI Taxonomy" id="599839"/>
    <lineage>
        <taxon>Eukaryota</taxon>
        <taxon>Fungi</taxon>
        <taxon>Dikarya</taxon>
        <taxon>Basidiomycota</taxon>
        <taxon>Agaricomycotina</taxon>
        <taxon>Agaricomycetes</taxon>
        <taxon>Polyporales</taxon>
        <taxon>Fibroporiaceae</taxon>
        <taxon>Fibroporia</taxon>
    </lineage>
</organism>
<evidence type="ECO:0000313" key="4">
    <source>
        <dbReference type="EMBL" id="CCM02020.1"/>
    </source>
</evidence>
<dbReference type="STRING" id="599839.J4GNX2"/>
<evidence type="ECO:0000256" key="3">
    <source>
        <dbReference type="SAM" id="MobiDB-lite"/>
    </source>
</evidence>
<dbReference type="AlphaFoldDB" id="J4GNX2"/>
<evidence type="ECO:0000256" key="2">
    <source>
        <dbReference type="ARBA" id="ARBA00022691"/>
    </source>
</evidence>
<proteinExistence type="predicted"/>
<dbReference type="EMBL" id="HE797059">
    <property type="protein sequence ID" value="CCM02020.1"/>
    <property type="molecule type" value="Genomic_DNA"/>
</dbReference>
<keyword evidence="5" id="KW-1185">Reference proteome</keyword>
<dbReference type="RefSeq" id="XP_012181303.1">
    <property type="nucleotide sequence ID" value="XM_012325913.1"/>
</dbReference>
<name>J4GNX2_9APHY</name>
<keyword evidence="1" id="KW-0808">Transferase</keyword>
<sequence length="160" mass="18052">MTQFNPDNDPVTKLFANNALDDSFYNLNEAELAFFKAQTELQAKEELKRHIVDIQIEAYKIYPYPCIRMFTFTSYVSVDLVTSHPFIEKHSFSSHQREKTRSFSTLDVVSELISAKPSRTDSPSKTPSPPISMLLSGTSDISCSSPRLTHSRPASSQETP</sequence>
<feature type="region of interest" description="Disordered" evidence="3">
    <location>
        <begin position="115"/>
        <end position="160"/>
    </location>
</feature>
<dbReference type="InterPro" id="IPR051654">
    <property type="entry name" value="Meroterpenoid_MTases"/>
</dbReference>
<gene>
    <name evidence="4" type="ORF">FIBRA_04096</name>
</gene>
<reference evidence="4 5" key="1">
    <citation type="journal article" date="2012" name="Appl. Environ. Microbiol.">
        <title>Short-read sequencing for genomic analysis of the brown rot fungus Fibroporia radiculosa.</title>
        <authorList>
            <person name="Tang J.D."/>
            <person name="Perkins A.D."/>
            <person name="Sonstegard T.S."/>
            <person name="Schroeder S.G."/>
            <person name="Burgess S.C."/>
            <person name="Diehl S.V."/>
        </authorList>
    </citation>
    <scope>NUCLEOTIDE SEQUENCE [LARGE SCALE GENOMIC DNA]</scope>
    <source>
        <strain evidence="4 5">TFFH 294</strain>
    </source>
</reference>
<dbReference type="HOGENOM" id="CLU_1652175_0_0_1"/>
<dbReference type="PANTHER" id="PTHR35897">
    <property type="entry name" value="METHYLTRANSFERASE AUSD"/>
    <property type="match status" value="1"/>
</dbReference>